<evidence type="ECO:0000256" key="6">
    <source>
        <dbReference type="SAM" id="MobiDB-lite"/>
    </source>
</evidence>
<evidence type="ECO:0000256" key="4">
    <source>
        <dbReference type="PROSITE-ProRule" id="PRU00175"/>
    </source>
</evidence>
<evidence type="ECO:0000256" key="2">
    <source>
        <dbReference type="ARBA" id="ARBA00022771"/>
    </source>
</evidence>
<evidence type="ECO:0000256" key="3">
    <source>
        <dbReference type="ARBA" id="ARBA00022833"/>
    </source>
</evidence>
<dbReference type="InterPro" id="IPR013083">
    <property type="entry name" value="Znf_RING/FYVE/PHD"/>
</dbReference>
<dbReference type="InterPro" id="IPR001841">
    <property type="entry name" value="Znf_RING"/>
</dbReference>
<dbReference type="HOGENOM" id="CLU_117253_0_0_1"/>
<keyword evidence="3" id="KW-0862">Zinc</keyword>
<feature type="coiled-coil region" evidence="5">
    <location>
        <begin position="93"/>
        <end position="127"/>
    </location>
</feature>
<dbReference type="InterPro" id="IPR017907">
    <property type="entry name" value="Znf_RING_CS"/>
</dbReference>
<dbReference type="SMART" id="SM00184">
    <property type="entry name" value="RING"/>
    <property type="match status" value="1"/>
</dbReference>
<dbReference type="STRING" id="447093.C0NVW2"/>
<sequence length="175" mass="20494">MASADSFRDGLYHTVVISSDSEMDEHQPPVQKLRRKRPRTDYSYPMDEVQFDDPAPSEMWQPLKRHKMPNLDTVLETANMEIHNIFEAEHAWREVLEKEVQHLRAEMARKNERVDKLETKVRELKYQCRCQICFTIPSGWRTLLCGHRYCPECVPPIGETCATCRQVIAGVIKSY</sequence>
<gene>
    <name evidence="8" type="ORF">HCBG_07292</name>
</gene>
<dbReference type="InParanoid" id="C0NVW2"/>
<evidence type="ECO:0000259" key="7">
    <source>
        <dbReference type="PROSITE" id="PS50089"/>
    </source>
</evidence>
<dbReference type="SUPFAM" id="SSF57850">
    <property type="entry name" value="RING/U-box"/>
    <property type="match status" value="1"/>
</dbReference>
<dbReference type="PROSITE" id="PS50089">
    <property type="entry name" value="ZF_RING_2"/>
    <property type="match status" value="1"/>
</dbReference>
<feature type="region of interest" description="Disordered" evidence="6">
    <location>
        <begin position="18"/>
        <end position="38"/>
    </location>
</feature>
<name>C0NVW2_AJECG</name>
<proteinExistence type="predicted"/>
<dbReference type="RefSeq" id="XP_045285132.1">
    <property type="nucleotide sequence ID" value="XM_045434341.1"/>
</dbReference>
<organism evidence="8 9">
    <name type="scientific">Ajellomyces capsulatus (strain G186AR / H82 / ATCC MYA-2454 / RMSCC 2432)</name>
    <name type="common">Darling's disease fungus</name>
    <name type="synonym">Histoplasma capsulatum</name>
    <dbReference type="NCBI Taxonomy" id="447093"/>
    <lineage>
        <taxon>Eukaryota</taxon>
        <taxon>Fungi</taxon>
        <taxon>Dikarya</taxon>
        <taxon>Ascomycota</taxon>
        <taxon>Pezizomycotina</taxon>
        <taxon>Eurotiomycetes</taxon>
        <taxon>Eurotiomycetidae</taxon>
        <taxon>Onygenales</taxon>
        <taxon>Ajellomycetaceae</taxon>
        <taxon>Histoplasma</taxon>
    </lineage>
</organism>
<keyword evidence="5" id="KW-0175">Coiled coil</keyword>
<keyword evidence="9" id="KW-1185">Reference proteome</keyword>
<dbReference type="AlphaFoldDB" id="C0NVW2"/>
<dbReference type="Proteomes" id="UP000001631">
    <property type="component" value="Unassembled WGS sequence"/>
</dbReference>
<reference evidence="8" key="1">
    <citation type="submission" date="2009-02" db="EMBL/GenBank/DDBJ databases">
        <title>The Genome Sequence of Ajellomyces capsulatus strain G186AR.</title>
        <authorList>
            <consortium name="The Broad Institute Genome Sequencing Platform"/>
            <person name="Champion M."/>
            <person name="Cuomo C."/>
            <person name="Ma L.-J."/>
            <person name="Henn M.R."/>
            <person name="Sil A."/>
            <person name="Goldman B."/>
            <person name="Young S.K."/>
            <person name="Kodira C.D."/>
            <person name="Zeng Q."/>
            <person name="Koehrsen M."/>
            <person name="Alvarado L."/>
            <person name="Berlin A."/>
            <person name="Borenstein D."/>
            <person name="Chen Z."/>
            <person name="Engels R."/>
            <person name="Freedman E."/>
            <person name="Gellesch M."/>
            <person name="Goldberg J."/>
            <person name="Griggs A."/>
            <person name="Gujja S."/>
            <person name="Heiman D."/>
            <person name="Hepburn T."/>
            <person name="Howarth C."/>
            <person name="Jen D."/>
            <person name="Larson L."/>
            <person name="Lewis B."/>
            <person name="Mehta T."/>
            <person name="Park D."/>
            <person name="Pearson M."/>
            <person name="Roberts A."/>
            <person name="Saif S."/>
            <person name="Shea T."/>
            <person name="Shenoy N."/>
            <person name="Sisk P."/>
            <person name="Stolte C."/>
            <person name="Sykes S."/>
            <person name="Walk T."/>
            <person name="White J."/>
            <person name="Yandava C."/>
            <person name="Klein B."/>
            <person name="McEwen J.G."/>
            <person name="Puccia R."/>
            <person name="Goldman G.H."/>
            <person name="Felipe M.S."/>
            <person name="Nino-Vega G."/>
            <person name="San-Blas G."/>
            <person name="Taylor J."/>
            <person name="Mendoza L."/>
            <person name="Galagan J."/>
            <person name="Nusbaum C."/>
            <person name="Birren B."/>
        </authorList>
    </citation>
    <scope>NUCLEOTIDE SEQUENCE</scope>
    <source>
        <strain evidence="8">G186AR</strain>
    </source>
</reference>
<evidence type="ECO:0000313" key="9">
    <source>
        <dbReference type="Proteomes" id="UP000001631"/>
    </source>
</evidence>
<dbReference type="GeneID" id="69040308"/>
<dbReference type="Gene3D" id="3.30.40.10">
    <property type="entry name" value="Zinc/RING finger domain, C3HC4 (zinc finger)"/>
    <property type="match status" value="1"/>
</dbReference>
<dbReference type="EMBL" id="GG663373">
    <property type="protein sequence ID" value="EEH04651.1"/>
    <property type="molecule type" value="Genomic_DNA"/>
</dbReference>
<evidence type="ECO:0000256" key="1">
    <source>
        <dbReference type="ARBA" id="ARBA00022723"/>
    </source>
</evidence>
<keyword evidence="1" id="KW-0479">Metal-binding</keyword>
<keyword evidence="2 4" id="KW-0863">Zinc-finger</keyword>
<dbReference type="GO" id="GO:0008270">
    <property type="term" value="F:zinc ion binding"/>
    <property type="evidence" value="ECO:0007669"/>
    <property type="project" value="UniProtKB-KW"/>
</dbReference>
<feature type="domain" description="RING-type" evidence="7">
    <location>
        <begin position="130"/>
        <end position="165"/>
    </location>
</feature>
<protein>
    <recommendedName>
        <fullName evidence="7">RING-type domain-containing protein</fullName>
    </recommendedName>
</protein>
<dbReference type="PROSITE" id="PS00518">
    <property type="entry name" value="ZF_RING_1"/>
    <property type="match status" value="1"/>
</dbReference>
<evidence type="ECO:0000313" key="8">
    <source>
        <dbReference type="EMBL" id="EEH04651.1"/>
    </source>
</evidence>
<accession>C0NVW2</accession>
<evidence type="ECO:0000256" key="5">
    <source>
        <dbReference type="SAM" id="Coils"/>
    </source>
</evidence>